<comment type="caution">
    <text evidence="1">The sequence shown here is derived from an EMBL/GenBank/DDBJ whole genome shotgun (WGS) entry which is preliminary data.</text>
</comment>
<keyword evidence="2" id="KW-1185">Reference proteome</keyword>
<dbReference type="AlphaFoldDB" id="A0A8S1VL90"/>
<gene>
    <name evidence="1" type="ORF">POCTA_138.1.T0690163</name>
</gene>
<evidence type="ECO:0000313" key="1">
    <source>
        <dbReference type="EMBL" id="CAD8177647.1"/>
    </source>
</evidence>
<accession>A0A8S1VL90</accession>
<dbReference type="OMA" id="SHQVETF"/>
<organism evidence="1 2">
    <name type="scientific">Paramecium octaurelia</name>
    <dbReference type="NCBI Taxonomy" id="43137"/>
    <lineage>
        <taxon>Eukaryota</taxon>
        <taxon>Sar</taxon>
        <taxon>Alveolata</taxon>
        <taxon>Ciliophora</taxon>
        <taxon>Intramacronucleata</taxon>
        <taxon>Oligohymenophorea</taxon>
        <taxon>Peniculida</taxon>
        <taxon>Parameciidae</taxon>
        <taxon>Paramecium</taxon>
    </lineage>
</organism>
<name>A0A8S1VL90_PAROT</name>
<sequence length="135" mass="15845">MDKENLNEDEISLKFNALAQKLQEGKIEFSYLFKDQWISQEVNNVTVTVNSKMLSFHLIGSDRYGTWTQMGAMTVSKSHQVETFSRKIYDDYNLQGGNVLIYYGKYDEQNETLHGNWYYLQGDSRGEWTLKFKSQ</sequence>
<dbReference type="EMBL" id="CAJJDP010000068">
    <property type="protein sequence ID" value="CAD8177647.1"/>
    <property type="molecule type" value="Genomic_DNA"/>
</dbReference>
<dbReference type="OrthoDB" id="309056at2759"/>
<proteinExistence type="predicted"/>
<evidence type="ECO:0000313" key="2">
    <source>
        <dbReference type="Proteomes" id="UP000683925"/>
    </source>
</evidence>
<protein>
    <submittedName>
        <fullName evidence="1">Uncharacterized protein</fullName>
    </submittedName>
</protein>
<dbReference type="Proteomes" id="UP000683925">
    <property type="component" value="Unassembled WGS sequence"/>
</dbReference>
<reference evidence="1" key="1">
    <citation type="submission" date="2021-01" db="EMBL/GenBank/DDBJ databases">
        <authorList>
            <consortium name="Genoscope - CEA"/>
            <person name="William W."/>
        </authorList>
    </citation>
    <scope>NUCLEOTIDE SEQUENCE</scope>
</reference>